<sequence length="198" mass="22514">MLDIRQRLFLIVSIAVLLVLAIVLSIMAINKHNDTTQEQPDNTQQTSGNGEVPAPIYDASLNLQPVIGNPQQLGSVLANEDETERFVRQRSIDFVERFLSYSNQSRNTHIRDVLPLVTPEMASWVETQAQRYSDTYQGSTTHVIVSRVESVIDTTAIVHIEAQQHLESKDMDERVYHTGRVELLETDGTWYVSGLYWE</sequence>
<protein>
    <submittedName>
        <fullName evidence="3">Uncharacterized protein</fullName>
    </submittedName>
</protein>
<keyword evidence="2" id="KW-0472">Membrane</keyword>
<evidence type="ECO:0000256" key="1">
    <source>
        <dbReference type="SAM" id="MobiDB-lite"/>
    </source>
</evidence>
<feature type="compositionally biased region" description="Polar residues" evidence="1">
    <location>
        <begin position="36"/>
        <end position="49"/>
    </location>
</feature>
<dbReference type="AlphaFoldDB" id="A0A2M8FAV6"/>
<dbReference type="Proteomes" id="UP000231456">
    <property type="component" value="Unassembled WGS sequence"/>
</dbReference>
<dbReference type="EMBL" id="PFRH01000022">
    <property type="protein sequence ID" value="PJC52862.1"/>
    <property type="molecule type" value="Genomic_DNA"/>
</dbReference>
<comment type="caution">
    <text evidence="3">The sequence shown here is derived from an EMBL/GenBank/DDBJ whole genome shotgun (WGS) entry which is preliminary data.</text>
</comment>
<accession>A0A2M8FAV6</accession>
<name>A0A2M8FAV6_9BACT</name>
<keyword evidence="2" id="KW-0812">Transmembrane</keyword>
<proteinExistence type="predicted"/>
<evidence type="ECO:0000313" key="3">
    <source>
        <dbReference type="EMBL" id="PJC52862.1"/>
    </source>
</evidence>
<feature type="region of interest" description="Disordered" evidence="1">
    <location>
        <begin position="35"/>
        <end position="54"/>
    </location>
</feature>
<keyword evidence="2" id="KW-1133">Transmembrane helix</keyword>
<gene>
    <name evidence="3" type="ORF">CO030_00660</name>
</gene>
<evidence type="ECO:0000313" key="4">
    <source>
        <dbReference type="Proteomes" id="UP000231456"/>
    </source>
</evidence>
<reference evidence="4" key="1">
    <citation type="submission" date="2017-09" db="EMBL/GenBank/DDBJ databases">
        <title>Depth-based differentiation of microbial function through sediment-hosted aquifers and enrichment of novel symbionts in the deep terrestrial subsurface.</title>
        <authorList>
            <person name="Probst A.J."/>
            <person name="Ladd B."/>
            <person name="Jarett J.K."/>
            <person name="Geller-Mcgrath D.E."/>
            <person name="Sieber C.M.K."/>
            <person name="Emerson J.B."/>
            <person name="Anantharaman K."/>
            <person name="Thomas B.C."/>
            <person name="Malmstrom R."/>
            <person name="Stieglmeier M."/>
            <person name="Klingl A."/>
            <person name="Woyke T."/>
            <person name="Ryan C.M."/>
            <person name="Banfield J.F."/>
        </authorList>
    </citation>
    <scope>NUCLEOTIDE SEQUENCE [LARGE SCALE GENOMIC DNA]</scope>
</reference>
<evidence type="ECO:0000256" key="2">
    <source>
        <dbReference type="SAM" id="Phobius"/>
    </source>
</evidence>
<organism evidence="3 4">
    <name type="scientific">Candidatus Magasanikbacteria bacterium CG_4_9_14_0_2_um_filter_42_11</name>
    <dbReference type="NCBI Taxonomy" id="1974643"/>
    <lineage>
        <taxon>Bacteria</taxon>
        <taxon>Candidatus Magasanikiibacteriota</taxon>
    </lineage>
</organism>
<feature type="transmembrane region" description="Helical" evidence="2">
    <location>
        <begin position="7"/>
        <end position="29"/>
    </location>
</feature>